<keyword evidence="5" id="KW-0325">Glycoprotein</keyword>
<dbReference type="Proteomes" id="UP000019118">
    <property type="component" value="Unassembled WGS sequence"/>
</dbReference>
<reference evidence="8" key="1">
    <citation type="journal article" date="2013" name="Genome Biol.">
        <title>Draft genome of the mountain pine beetle, Dendroctonus ponderosae Hopkins, a major forest pest.</title>
        <authorList>
            <person name="Keeling C.I."/>
            <person name="Yuen M.M."/>
            <person name="Liao N.Y."/>
            <person name="Docking T.R."/>
            <person name="Chan S.K."/>
            <person name="Taylor G.A."/>
            <person name="Palmquist D.L."/>
            <person name="Jackman S.D."/>
            <person name="Nguyen A."/>
            <person name="Li M."/>
            <person name="Henderson H."/>
            <person name="Janes J.K."/>
            <person name="Zhao Y."/>
            <person name="Pandoh P."/>
            <person name="Moore R."/>
            <person name="Sperling F.A."/>
            <person name="Huber D.P."/>
            <person name="Birol I."/>
            <person name="Jones S.J."/>
            <person name="Bohlmann J."/>
        </authorList>
    </citation>
    <scope>NUCLEOTIDE SEQUENCE</scope>
</reference>
<evidence type="ECO:0000313" key="7">
    <source>
        <dbReference type="EnsemblMetazoa" id="XP_019767132.1"/>
    </source>
</evidence>
<evidence type="ECO:0000256" key="4">
    <source>
        <dbReference type="ARBA" id="ARBA00023136"/>
    </source>
</evidence>
<dbReference type="GO" id="GO:0005886">
    <property type="term" value="C:plasma membrane"/>
    <property type="evidence" value="ECO:0007669"/>
    <property type="project" value="TreeGrafter"/>
</dbReference>
<reference evidence="7" key="2">
    <citation type="submission" date="2024-08" db="UniProtKB">
        <authorList>
            <consortium name="EnsemblMetazoa"/>
        </authorList>
    </citation>
    <scope>IDENTIFICATION</scope>
</reference>
<dbReference type="EnsemblMetazoa" id="XM_019911573.1">
    <property type="protein sequence ID" value="XP_019767132.1"/>
    <property type="gene ID" value="LOC109542372"/>
</dbReference>
<comment type="subcellular location">
    <subcellularLocation>
        <location evidence="1">Membrane</location>
        <topology evidence="1">Multi-pass membrane protein</topology>
    </subcellularLocation>
</comment>
<evidence type="ECO:0000313" key="8">
    <source>
        <dbReference type="Proteomes" id="UP000019118"/>
    </source>
</evidence>
<dbReference type="PANTHER" id="PTHR15819">
    <property type="entry name" value="TRANSMEMBRANE PROTEIN FAM155"/>
    <property type="match status" value="1"/>
</dbReference>
<evidence type="ECO:0000256" key="2">
    <source>
        <dbReference type="ARBA" id="ARBA00022692"/>
    </source>
</evidence>
<proteinExistence type="inferred from homology"/>
<organism evidence="7 8">
    <name type="scientific">Dendroctonus ponderosae</name>
    <name type="common">Mountain pine beetle</name>
    <dbReference type="NCBI Taxonomy" id="77166"/>
    <lineage>
        <taxon>Eukaryota</taxon>
        <taxon>Metazoa</taxon>
        <taxon>Ecdysozoa</taxon>
        <taxon>Arthropoda</taxon>
        <taxon>Hexapoda</taxon>
        <taxon>Insecta</taxon>
        <taxon>Pterygota</taxon>
        <taxon>Neoptera</taxon>
        <taxon>Endopterygota</taxon>
        <taxon>Coleoptera</taxon>
        <taxon>Polyphaga</taxon>
        <taxon>Cucujiformia</taxon>
        <taxon>Curculionidae</taxon>
        <taxon>Scolytinae</taxon>
        <taxon>Dendroctonus</taxon>
    </lineage>
</organism>
<keyword evidence="3" id="KW-1133">Transmembrane helix</keyword>
<protein>
    <recommendedName>
        <fullName evidence="9">FZ domain-containing protein</fullName>
    </recommendedName>
</protein>
<dbReference type="AlphaFoldDB" id="A0AAR5Q1N3"/>
<comment type="similarity">
    <text evidence="6">Belongs to the NALF family.</text>
</comment>
<accession>A0AAR5Q1N3</accession>
<dbReference type="InterPro" id="IPR055288">
    <property type="entry name" value="NALCN_aux_factor_1/2"/>
</dbReference>
<keyword evidence="4" id="KW-0472">Membrane</keyword>
<dbReference type="GO" id="GO:0098703">
    <property type="term" value="P:calcium ion import across plasma membrane"/>
    <property type="evidence" value="ECO:0007669"/>
    <property type="project" value="TreeGrafter"/>
</dbReference>
<dbReference type="PANTHER" id="PTHR15819:SF11">
    <property type="entry name" value="MID1, ISOFORM A"/>
    <property type="match status" value="1"/>
</dbReference>
<name>A0AAR5Q1N3_DENPD</name>
<dbReference type="GO" id="GO:0015275">
    <property type="term" value="F:stretch-activated, monoatomic cation-selective, calcium channel activity"/>
    <property type="evidence" value="ECO:0007669"/>
    <property type="project" value="TreeGrafter"/>
</dbReference>
<evidence type="ECO:0000256" key="3">
    <source>
        <dbReference type="ARBA" id="ARBA00022989"/>
    </source>
</evidence>
<keyword evidence="8" id="KW-1185">Reference proteome</keyword>
<sequence>VAPAAPSAAPAAACVPPCDPNIAPKQCLHFLQELHKDELCGRDLTPGRRRAAFADLRLRHCYEHRVAEALPEAAFHDTRICRLHLQDLLHTDDLALQASCHHADLLLRYDCAQTYSIVFTCEDCKVAYRRWICSELVPFFGSGGGRISPCLHLCQDVEQQCPYLLPDQTLTPSEAAHPTPQYAGEPAFLCLDPNIPRLEPRSNSTTGDEDCCYTHCGAPGRGPKESFACARCPDRPANGSHPASGSSEGPSSGTRTTISPVSRWMWWTFLLWTLRAGARLSDLINCLSGAVNRIRTVPEC</sequence>
<evidence type="ECO:0000256" key="5">
    <source>
        <dbReference type="ARBA" id="ARBA00023180"/>
    </source>
</evidence>
<evidence type="ECO:0000256" key="6">
    <source>
        <dbReference type="ARBA" id="ARBA00029445"/>
    </source>
</evidence>
<evidence type="ECO:0008006" key="9">
    <source>
        <dbReference type="Google" id="ProtNLM"/>
    </source>
</evidence>
<keyword evidence="2" id="KW-0812">Transmembrane</keyword>
<evidence type="ECO:0000256" key="1">
    <source>
        <dbReference type="ARBA" id="ARBA00004141"/>
    </source>
</evidence>